<dbReference type="eggNOG" id="COG3539">
    <property type="taxonomic scope" value="Bacteria"/>
</dbReference>
<dbReference type="STRING" id="1453495.AT01_3583"/>
<organism evidence="6 7">
    <name type="scientific">Yersinia aldovae</name>
    <dbReference type="NCBI Taxonomy" id="29483"/>
    <lineage>
        <taxon>Bacteria</taxon>
        <taxon>Pseudomonadati</taxon>
        <taxon>Pseudomonadota</taxon>
        <taxon>Gammaproteobacteria</taxon>
        <taxon>Enterobacterales</taxon>
        <taxon>Yersiniaceae</taxon>
        <taxon>Yersinia</taxon>
    </lineage>
</organism>
<feature type="chain" id="PRO_5006697178" evidence="5">
    <location>
        <begin position="24"/>
        <end position="178"/>
    </location>
</feature>
<keyword evidence="3 5" id="KW-0732">Signal</keyword>
<feature type="signal peptide" evidence="5">
    <location>
        <begin position="1"/>
        <end position="23"/>
    </location>
</feature>
<keyword evidence="4" id="KW-0281">Fimbrium</keyword>
<evidence type="ECO:0000256" key="2">
    <source>
        <dbReference type="ARBA" id="ARBA00006671"/>
    </source>
</evidence>
<accession>A0A0T9SXB2</accession>
<proteinExistence type="inferred from homology"/>
<evidence type="ECO:0000313" key="7">
    <source>
        <dbReference type="Proteomes" id="UP000041595"/>
    </source>
</evidence>
<dbReference type="Gene3D" id="2.60.40.1090">
    <property type="entry name" value="Fimbrial-type adhesion domain"/>
    <property type="match status" value="1"/>
</dbReference>
<evidence type="ECO:0000256" key="5">
    <source>
        <dbReference type="SAM" id="SignalP"/>
    </source>
</evidence>
<dbReference type="RefSeq" id="WP_004702530.1">
    <property type="nucleotide sequence ID" value="NZ_CQEJ01000001.1"/>
</dbReference>
<dbReference type="InterPro" id="IPR008966">
    <property type="entry name" value="Adhesion_dom_sf"/>
</dbReference>
<dbReference type="GO" id="GO:0043709">
    <property type="term" value="P:cell adhesion involved in single-species biofilm formation"/>
    <property type="evidence" value="ECO:0007669"/>
    <property type="project" value="TreeGrafter"/>
</dbReference>
<dbReference type="AlphaFoldDB" id="A0A0T9SXB2"/>
<dbReference type="GO" id="GO:0009289">
    <property type="term" value="C:pilus"/>
    <property type="evidence" value="ECO:0007669"/>
    <property type="project" value="UniProtKB-SubCell"/>
</dbReference>
<dbReference type="EMBL" id="CQEJ01000001">
    <property type="protein sequence ID" value="CNK45689.1"/>
    <property type="molecule type" value="Genomic_DNA"/>
</dbReference>
<evidence type="ECO:0000256" key="4">
    <source>
        <dbReference type="ARBA" id="ARBA00023263"/>
    </source>
</evidence>
<dbReference type="PANTHER" id="PTHR33420:SF3">
    <property type="entry name" value="FIMBRIAL SUBUNIT ELFA"/>
    <property type="match status" value="1"/>
</dbReference>
<gene>
    <name evidence="6" type="primary">smfA_1</name>
    <name evidence="6" type="ORF">ERS137965_00124</name>
</gene>
<protein>
    <submittedName>
        <fullName evidence="6">Putative fimbrial protein</fullName>
    </submittedName>
</protein>
<evidence type="ECO:0000256" key="3">
    <source>
        <dbReference type="ARBA" id="ARBA00022729"/>
    </source>
</evidence>
<evidence type="ECO:0000313" key="6">
    <source>
        <dbReference type="EMBL" id="CNK45689.1"/>
    </source>
</evidence>
<dbReference type="PANTHER" id="PTHR33420">
    <property type="entry name" value="FIMBRIAL SUBUNIT ELFA-RELATED"/>
    <property type="match status" value="1"/>
</dbReference>
<dbReference type="InterPro" id="IPR036937">
    <property type="entry name" value="Adhesion_dom_fimbrial_sf"/>
</dbReference>
<sequence length="178" mass="18710">MNMTMKKKLIVTSLLAASVFASAANAAIGKITITGSVTATPCEVAINNGATGSTHSLTMPNIFGQDIPESASPINKEAPFEIKLTGCPKSAKNAEIKFTGTANGADIALQDSGKTNDTIVLNILKNGSEYNIGTTDIQTITNGIATFDYTLKYKTTKPRADVKPGDLTAALDYEITYN</sequence>
<comment type="subcellular location">
    <subcellularLocation>
        <location evidence="1">Fimbrium</location>
    </subcellularLocation>
</comment>
<name>A0A0T9SXB2_YERAL</name>
<evidence type="ECO:0000256" key="1">
    <source>
        <dbReference type="ARBA" id="ARBA00004561"/>
    </source>
</evidence>
<dbReference type="Proteomes" id="UP000041595">
    <property type="component" value="Unassembled WGS sequence"/>
</dbReference>
<dbReference type="SUPFAM" id="SSF49401">
    <property type="entry name" value="Bacterial adhesins"/>
    <property type="match status" value="1"/>
</dbReference>
<comment type="similarity">
    <text evidence="2">Belongs to the fimbrial protein family.</text>
</comment>
<dbReference type="InterPro" id="IPR050263">
    <property type="entry name" value="Bact_Fimbrial_Adh_Pro"/>
</dbReference>
<reference evidence="6 7" key="1">
    <citation type="submission" date="2015-03" db="EMBL/GenBank/DDBJ databases">
        <authorList>
            <person name="Murphy D."/>
        </authorList>
    </citation>
    <scope>NUCLEOTIDE SEQUENCE [LARGE SCALE GENOMIC DNA]</scope>
    <source>
        <strain evidence="6 7">IP06005</strain>
    </source>
</reference>